<evidence type="ECO:0000259" key="10">
    <source>
        <dbReference type="PROSITE" id="PS51387"/>
    </source>
</evidence>
<evidence type="ECO:0000256" key="5">
    <source>
        <dbReference type="ARBA" id="ARBA00023002"/>
    </source>
</evidence>
<dbReference type="PANTHER" id="PTHR11748">
    <property type="entry name" value="D-LACTATE DEHYDROGENASE"/>
    <property type="match status" value="1"/>
</dbReference>
<dbReference type="KEGG" id="erz:ER308_19215"/>
<dbReference type="GO" id="GO:0004458">
    <property type="term" value="F:D-lactate dehydrogenase (cytochrome) activity"/>
    <property type="evidence" value="ECO:0007669"/>
    <property type="project" value="TreeGrafter"/>
</dbReference>
<name>A0A411YJV9_9ACTN</name>
<dbReference type="Pfam" id="PF01565">
    <property type="entry name" value="FAD_binding_4"/>
    <property type="match status" value="1"/>
</dbReference>
<dbReference type="Pfam" id="PF02913">
    <property type="entry name" value="FAD-oxidase_C"/>
    <property type="match status" value="1"/>
</dbReference>
<proteinExistence type="predicted"/>
<dbReference type="InterPro" id="IPR017896">
    <property type="entry name" value="4Fe4S_Fe-S-bd"/>
</dbReference>
<feature type="compositionally biased region" description="Basic and acidic residues" evidence="8">
    <location>
        <begin position="846"/>
        <end position="868"/>
    </location>
</feature>
<dbReference type="OrthoDB" id="9770306at2"/>
<dbReference type="InterPro" id="IPR016166">
    <property type="entry name" value="FAD-bd_PCMH"/>
</dbReference>
<dbReference type="PROSITE" id="PS51387">
    <property type="entry name" value="FAD_PCMH"/>
    <property type="match status" value="1"/>
</dbReference>
<dbReference type="SUPFAM" id="SSF46548">
    <property type="entry name" value="alpha-helical ferredoxin"/>
    <property type="match status" value="1"/>
</dbReference>
<evidence type="ECO:0000256" key="7">
    <source>
        <dbReference type="ARBA" id="ARBA00023014"/>
    </source>
</evidence>
<dbReference type="SUPFAM" id="SSF56176">
    <property type="entry name" value="FAD-binding/transporter-associated domain-like"/>
    <property type="match status" value="1"/>
</dbReference>
<dbReference type="GO" id="GO:0071949">
    <property type="term" value="F:FAD binding"/>
    <property type="evidence" value="ECO:0007669"/>
    <property type="project" value="InterPro"/>
</dbReference>
<dbReference type="GO" id="GO:0008720">
    <property type="term" value="F:D-lactate dehydrogenase (NAD+) activity"/>
    <property type="evidence" value="ECO:0007669"/>
    <property type="project" value="TreeGrafter"/>
</dbReference>
<dbReference type="InterPro" id="IPR016164">
    <property type="entry name" value="FAD-linked_Oxase-like_C"/>
</dbReference>
<dbReference type="Gene3D" id="3.30.465.10">
    <property type="match status" value="1"/>
</dbReference>
<dbReference type="AlphaFoldDB" id="A0A411YJV9"/>
<dbReference type="InterPro" id="IPR017900">
    <property type="entry name" value="4Fe4S_Fe_S_CS"/>
</dbReference>
<evidence type="ECO:0000256" key="4">
    <source>
        <dbReference type="ARBA" id="ARBA00022827"/>
    </source>
</evidence>
<keyword evidence="5" id="KW-0560">Oxidoreductase</keyword>
<dbReference type="InterPro" id="IPR016169">
    <property type="entry name" value="FAD-bd_PCMH_sub2"/>
</dbReference>
<keyword evidence="3" id="KW-0479">Metal-binding</keyword>
<dbReference type="EMBL" id="CP036402">
    <property type="protein sequence ID" value="QBI21488.1"/>
    <property type="molecule type" value="Genomic_DNA"/>
</dbReference>
<dbReference type="InterPro" id="IPR036318">
    <property type="entry name" value="FAD-bd_PCMH-like_sf"/>
</dbReference>
<dbReference type="GO" id="GO:0051536">
    <property type="term" value="F:iron-sulfur cluster binding"/>
    <property type="evidence" value="ECO:0007669"/>
    <property type="project" value="UniProtKB-KW"/>
</dbReference>
<evidence type="ECO:0000256" key="8">
    <source>
        <dbReference type="SAM" id="MobiDB-lite"/>
    </source>
</evidence>
<dbReference type="InterPro" id="IPR004017">
    <property type="entry name" value="Cys_rich_dom"/>
</dbReference>
<dbReference type="PROSITE" id="PS00198">
    <property type="entry name" value="4FE4S_FER_1"/>
    <property type="match status" value="1"/>
</dbReference>
<keyword evidence="7" id="KW-0411">Iron-sulfur</keyword>
<accession>A0A411YJV9</accession>
<evidence type="ECO:0000256" key="1">
    <source>
        <dbReference type="ARBA" id="ARBA00001974"/>
    </source>
</evidence>
<comment type="cofactor">
    <cofactor evidence="1">
        <name>FAD</name>
        <dbReference type="ChEBI" id="CHEBI:57692"/>
    </cofactor>
</comment>
<dbReference type="InterPro" id="IPR004113">
    <property type="entry name" value="FAD-bd_oxidored_4_C"/>
</dbReference>
<keyword evidence="4" id="KW-0274">FAD</keyword>
<keyword evidence="2" id="KW-0285">Flavoprotein</keyword>
<evidence type="ECO:0000313" key="11">
    <source>
        <dbReference type="EMBL" id="QBI21488.1"/>
    </source>
</evidence>
<keyword evidence="6" id="KW-0408">Iron</keyword>
<evidence type="ECO:0000259" key="9">
    <source>
        <dbReference type="PROSITE" id="PS51379"/>
    </source>
</evidence>
<gene>
    <name evidence="11" type="ORF">ER308_19215</name>
</gene>
<dbReference type="PROSITE" id="PS51379">
    <property type="entry name" value="4FE4S_FER_2"/>
    <property type="match status" value="1"/>
</dbReference>
<evidence type="ECO:0000313" key="12">
    <source>
        <dbReference type="Proteomes" id="UP000291469"/>
    </source>
</evidence>
<dbReference type="Proteomes" id="UP000291469">
    <property type="component" value="Chromosome"/>
</dbReference>
<organism evidence="11 12">
    <name type="scientific">Egibacter rhizosphaerae</name>
    <dbReference type="NCBI Taxonomy" id="1670831"/>
    <lineage>
        <taxon>Bacteria</taxon>
        <taxon>Bacillati</taxon>
        <taxon>Actinomycetota</taxon>
        <taxon>Nitriliruptoria</taxon>
        <taxon>Egibacterales</taxon>
        <taxon>Egibacteraceae</taxon>
        <taxon>Egibacter</taxon>
    </lineage>
</organism>
<dbReference type="Pfam" id="PF02754">
    <property type="entry name" value="CCG"/>
    <property type="match status" value="1"/>
</dbReference>
<keyword evidence="12" id="KW-1185">Reference proteome</keyword>
<dbReference type="Pfam" id="PF13183">
    <property type="entry name" value="Fer4_8"/>
    <property type="match status" value="1"/>
</dbReference>
<dbReference type="GO" id="GO:1903457">
    <property type="term" value="P:lactate catabolic process"/>
    <property type="evidence" value="ECO:0007669"/>
    <property type="project" value="TreeGrafter"/>
</dbReference>
<dbReference type="InterPro" id="IPR006094">
    <property type="entry name" value="Oxid_FAD_bind_N"/>
</dbReference>
<feature type="domain" description="FAD-binding PCMH-type" evidence="10">
    <location>
        <begin position="47"/>
        <end position="281"/>
    </location>
</feature>
<dbReference type="SUPFAM" id="SSF55103">
    <property type="entry name" value="FAD-linked oxidases, C-terminal domain"/>
    <property type="match status" value="1"/>
</dbReference>
<reference evidence="11 12" key="1">
    <citation type="submission" date="2019-01" db="EMBL/GenBank/DDBJ databases">
        <title>Egibacter rhizosphaerae EGI 80759T.</title>
        <authorList>
            <person name="Chen D.-D."/>
            <person name="Tian Y."/>
            <person name="Jiao J.-Y."/>
            <person name="Zhang X.-T."/>
            <person name="Zhang Y.-G."/>
            <person name="Zhang Y."/>
            <person name="Xiao M."/>
            <person name="Shu W.-S."/>
            <person name="Li W.-J."/>
        </authorList>
    </citation>
    <scope>NUCLEOTIDE SEQUENCE [LARGE SCALE GENOMIC DNA]</scope>
    <source>
        <strain evidence="11 12">EGI 80759</strain>
    </source>
</reference>
<dbReference type="PANTHER" id="PTHR11748:SF119">
    <property type="entry name" value="D-2-HYDROXYGLUTARATE DEHYDROGENASE"/>
    <property type="match status" value="1"/>
</dbReference>
<evidence type="ECO:0000256" key="2">
    <source>
        <dbReference type="ARBA" id="ARBA00022630"/>
    </source>
</evidence>
<evidence type="ECO:0000256" key="3">
    <source>
        <dbReference type="ARBA" id="ARBA00022723"/>
    </source>
</evidence>
<dbReference type="GO" id="GO:0046872">
    <property type="term" value="F:metal ion binding"/>
    <property type="evidence" value="ECO:0007669"/>
    <property type="project" value="UniProtKB-KW"/>
</dbReference>
<dbReference type="RefSeq" id="WP_131156480.1">
    <property type="nucleotide sequence ID" value="NZ_CP036402.1"/>
</dbReference>
<evidence type="ECO:0000256" key="6">
    <source>
        <dbReference type="ARBA" id="ARBA00023004"/>
    </source>
</evidence>
<feature type="domain" description="4Fe-4S ferredoxin-type" evidence="9">
    <location>
        <begin position="624"/>
        <end position="656"/>
    </location>
</feature>
<protein>
    <submittedName>
        <fullName evidence="11">FAD-binding oxidoreductase</fullName>
    </submittedName>
</protein>
<feature type="region of interest" description="Disordered" evidence="8">
    <location>
        <begin position="833"/>
        <end position="871"/>
    </location>
</feature>
<sequence>MTATRPTGTAPSAADPALTSELARALEGEVAFDPRTRDMFATDASMYQVPPLGVAYPRHRDDLVAAVEVANRFEVPVLPRGAGTSHCGQTIGAALILDCSRHMTAIRELDPVEKRARVQPGVIQDELNAAAAPHGLWFGPDTSTSNRATLGGMIGNNSCGSRSARYGMTIDHVRSLDCVLSDATTARLAPRDRQSAAEAAALPGRAGELWAHLVDLVDDPARVAAIADGTPPFWRRAGGYRLDRLVERATRDGVIDPAQLFVGAEGTLALVDEAEVGLVDKPAHTVTAVGHFTSTPAAIAATGDAMAAGAAAVELVDGYILDLARHSPAHGGVTDFLEGTPQALLFVEFYCDDPAEGAAMLTGLERTWAAHGHGYAVVRATDPAQQDRVRRLRKAGLGLLMNAGQPGERSVAFVEDTAVDPEHLADYTQEFARILEQHGLRAGFYGHASVGCLHVRPFMDLRRPGEPEKMRTVAREVQQLVARYGGMNSSEHGDGRARSEFNREVFGDRLYELMVDLKRVCDPEDRFNPGNVVDAGPMDAHLREPALPEAVPLPTHFAFDGEDGLRGAANQCMRIGACRKGPVSGGTMCPSYMATRQEEHSTRGRANALVAALSESDPRTALGDERLHDILDLCIECKACASECPLSVDMATMKSEFLAHYHAQHGVPRRARLFAGVRRLYALGAATAPVSNWITRLPGARRLTERVVGIHRDRPLPRFERHTLPRWFARREPPAGPFPRGPLVFLADSFTSSTEPRIGRAAIELLEAAGWEVRLESEVCCGRPMISKGLLEDATARARDLVDRLEGPARAGVPITGCEPSCVLTLGEEHPSLLRGSDGGGGGGDRNSDRNSDRDGDGHSDRDGDAARAEVVGGQSRLVDELLAEALADGDLTIDPRRSPERILYHGHCHQKALVGTRASEALLSTLSEHLDVLDAGCCGMAGSFGFEAEHYDLSLTIGEQRLFPAVRAAGPEAAIAANGVSCRQQIAHGTGRTALHPVELLHACVRW</sequence>
<dbReference type="Gene3D" id="3.30.70.2740">
    <property type="match status" value="1"/>
</dbReference>